<proteinExistence type="inferred from homology"/>
<dbReference type="EC" id="2.6.1.44" evidence="4"/>
<gene>
    <name evidence="9" type="ORF">YM304_14010</name>
</gene>
<dbReference type="FunFam" id="3.40.640.10:FF:000004">
    <property type="entry name" value="Acetylornithine aminotransferase"/>
    <property type="match status" value="1"/>
</dbReference>
<dbReference type="InterPro" id="IPR015421">
    <property type="entry name" value="PyrdxlP-dep_Trfase_major"/>
</dbReference>
<protein>
    <recommendedName>
        <fullName evidence="4">alanine--glyoxylate transaminase</fullName>
        <ecNumber evidence="4">2.6.1.44</ecNumber>
    </recommendedName>
</protein>
<dbReference type="AlphaFoldDB" id="A0A6C7E983"/>
<evidence type="ECO:0000256" key="4">
    <source>
        <dbReference type="ARBA" id="ARBA00013049"/>
    </source>
</evidence>
<dbReference type="RefSeq" id="WP_015440962.1">
    <property type="nucleotide sequence ID" value="NC_020520.1"/>
</dbReference>
<keyword evidence="10" id="KW-1185">Reference proteome</keyword>
<reference evidence="9 10" key="1">
    <citation type="journal article" date="2013" name="Int. J. Syst. Evol. Microbiol.">
        <title>Ilumatobacter nonamiense sp. nov. and Ilumatobacter coccineum sp. nov., isolated from seashore sand.</title>
        <authorList>
            <person name="Matsumoto A."/>
            <person name="Kasai H."/>
            <person name="Matsuo Y."/>
            <person name="Shizuri Y."/>
            <person name="Ichikawa N."/>
            <person name="Fujita N."/>
            <person name="Omura S."/>
            <person name="Takahashi Y."/>
        </authorList>
    </citation>
    <scope>NUCLEOTIDE SEQUENCE [LARGE SCALE GENOMIC DNA]</scope>
    <source>
        <strain evidence="10">NBRC 103263 / KCTC 29153 / YM16-304</strain>
    </source>
</reference>
<comment type="cofactor">
    <cofactor evidence="1">
        <name>pyridoxal 5'-phosphate</name>
        <dbReference type="ChEBI" id="CHEBI:597326"/>
    </cofactor>
</comment>
<dbReference type="SUPFAM" id="SSF53383">
    <property type="entry name" value="PLP-dependent transferases"/>
    <property type="match status" value="1"/>
</dbReference>
<evidence type="ECO:0000256" key="1">
    <source>
        <dbReference type="ARBA" id="ARBA00001933"/>
    </source>
</evidence>
<dbReference type="GO" id="GO:0008453">
    <property type="term" value="F:alanine-glyoxylate transaminase activity"/>
    <property type="evidence" value="ECO:0007669"/>
    <property type="project" value="UniProtKB-EC"/>
</dbReference>
<dbReference type="Gene3D" id="3.40.640.10">
    <property type="entry name" value="Type I PLP-dependent aspartate aminotransferase-like (Major domain)"/>
    <property type="match status" value="1"/>
</dbReference>
<dbReference type="Gene3D" id="3.90.1150.10">
    <property type="entry name" value="Aspartate Aminotransferase, domain 1"/>
    <property type="match status" value="1"/>
</dbReference>
<organism evidence="9 10">
    <name type="scientific">Ilumatobacter coccineus (strain NBRC 103263 / KCTC 29153 / YM16-304)</name>
    <dbReference type="NCBI Taxonomy" id="1313172"/>
    <lineage>
        <taxon>Bacteria</taxon>
        <taxon>Bacillati</taxon>
        <taxon>Actinomycetota</taxon>
        <taxon>Acidimicrobiia</taxon>
        <taxon>Acidimicrobiales</taxon>
        <taxon>Ilumatobacteraceae</taxon>
        <taxon>Ilumatobacter</taxon>
    </lineage>
</organism>
<name>A0A6C7E983_ILUCY</name>
<keyword evidence="6 9" id="KW-0808">Transferase</keyword>
<dbReference type="InterPro" id="IPR015424">
    <property type="entry name" value="PyrdxlP-dep_Trfase"/>
</dbReference>
<evidence type="ECO:0000313" key="10">
    <source>
        <dbReference type="Proteomes" id="UP000011863"/>
    </source>
</evidence>
<evidence type="ECO:0000256" key="2">
    <source>
        <dbReference type="ARBA" id="ARBA00008954"/>
    </source>
</evidence>
<dbReference type="PANTHER" id="PTHR45688">
    <property type="match status" value="1"/>
</dbReference>
<dbReference type="InterPro" id="IPR005814">
    <property type="entry name" value="Aminotrans_3"/>
</dbReference>
<keyword evidence="5 9" id="KW-0032">Aminotransferase</keyword>
<dbReference type="PANTHER" id="PTHR45688:SF3">
    <property type="entry name" value="ALANINE--GLYOXYLATE AMINOTRANSFERASE 2, MITOCHONDRIAL"/>
    <property type="match status" value="1"/>
</dbReference>
<evidence type="ECO:0000256" key="8">
    <source>
        <dbReference type="RuleBase" id="RU003560"/>
    </source>
</evidence>
<sequence length="429" mass="46033">MTMTNDLDERYRSVFPSWLSPLYAEPISIERGEGSYVWDLEGERYLDFFGGVLTTMIGHNQPDVTAAVQAQAAKVMHTSTLYLNQPMIELAEEIAEVSGIPDARVFFTASGSEANDTALLLATSYRKSNQVLAMRNSYHGRSFTTQAITSHSSWSSTSTSGLDVHFVQGGYRLRSPFRDLDDDAFTQACCDDLEQILDMTSAGSVAALIAEPIQGVGGFAIPPDGFFGQFQKILQNRDILFISDEVQTGWGRTGEHFWGYQAHGVTPDILTFAKGVGNGAGLAGVVARADVMDTIKVASFSTFGGNPLAAAAGLATLRHVRANDLQTNAKRMGERLRNGLHAGIGDVPWIGEVRGRGLMLAIETVHDDSLHPDPSKALAIAEGCKARGLLVGKGGLYGNVVRMAPMLNSTESEIDEGVAALVATIEAIA</sequence>
<comment type="similarity">
    <text evidence="2 8">Belongs to the class-III pyridoxal-phosphate-dependent aminotransferase family.</text>
</comment>
<accession>A0A6C7E983</accession>
<evidence type="ECO:0000256" key="3">
    <source>
        <dbReference type="ARBA" id="ARBA00011881"/>
    </source>
</evidence>
<comment type="subunit">
    <text evidence="3">Homotetramer.</text>
</comment>
<dbReference type="CDD" id="cd00610">
    <property type="entry name" value="OAT_like"/>
    <property type="match status" value="1"/>
</dbReference>
<evidence type="ECO:0000313" key="9">
    <source>
        <dbReference type="EMBL" id="BAN01715.1"/>
    </source>
</evidence>
<evidence type="ECO:0000256" key="5">
    <source>
        <dbReference type="ARBA" id="ARBA00022576"/>
    </source>
</evidence>
<dbReference type="InterPro" id="IPR015422">
    <property type="entry name" value="PyrdxlP-dep_Trfase_small"/>
</dbReference>
<dbReference type="GO" id="GO:0030170">
    <property type="term" value="F:pyridoxal phosphate binding"/>
    <property type="evidence" value="ECO:0007669"/>
    <property type="project" value="InterPro"/>
</dbReference>
<dbReference type="KEGG" id="aym:YM304_14010"/>
<dbReference type="EMBL" id="AP012057">
    <property type="protein sequence ID" value="BAN01715.1"/>
    <property type="molecule type" value="Genomic_DNA"/>
</dbReference>
<dbReference type="PIRSF" id="PIRSF000521">
    <property type="entry name" value="Transaminase_4ab_Lys_Orn"/>
    <property type="match status" value="1"/>
</dbReference>
<evidence type="ECO:0000256" key="7">
    <source>
        <dbReference type="ARBA" id="ARBA00022898"/>
    </source>
</evidence>
<dbReference type="Proteomes" id="UP000011863">
    <property type="component" value="Chromosome"/>
</dbReference>
<evidence type="ECO:0000256" key="6">
    <source>
        <dbReference type="ARBA" id="ARBA00022679"/>
    </source>
</evidence>
<keyword evidence="7 8" id="KW-0663">Pyridoxal phosphate</keyword>
<dbReference type="Pfam" id="PF00202">
    <property type="entry name" value="Aminotran_3"/>
    <property type="match status" value="1"/>
</dbReference>